<keyword evidence="3" id="KW-1185">Reference proteome</keyword>
<comment type="caution">
    <text evidence="2">The sequence shown here is derived from an EMBL/GenBank/DDBJ whole genome shotgun (WGS) entry which is preliminary data.</text>
</comment>
<evidence type="ECO:0000313" key="3">
    <source>
        <dbReference type="Proteomes" id="UP000295164"/>
    </source>
</evidence>
<dbReference type="InterPro" id="IPR008927">
    <property type="entry name" value="6-PGluconate_DH-like_C_sf"/>
</dbReference>
<dbReference type="PANTHER" id="PTHR48075:SF5">
    <property type="entry name" value="3-HYDROXYBUTYRYL-COA DEHYDROGENASE"/>
    <property type="match status" value="1"/>
</dbReference>
<dbReference type="Proteomes" id="UP000295164">
    <property type="component" value="Unassembled WGS sequence"/>
</dbReference>
<feature type="domain" description="3-hydroxyacyl-CoA dehydrogenase C-terminal" evidence="1">
    <location>
        <begin position="120"/>
        <end position="194"/>
    </location>
</feature>
<dbReference type="PANTHER" id="PTHR48075">
    <property type="entry name" value="3-HYDROXYACYL-COA DEHYDROGENASE FAMILY PROTEIN"/>
    <property type="match status" value="1"/>
</dbReference>
<dbReference type="AlphaFoldDB" id="A0A4R4E4Y9"/>
<dbReference type="Pfam" id="PF00725">
    <property type="entry name" value="3HCDH"/>
    <property type="match status" value="1"/>
</dbReference>
<dbReference type="GO" id="GO:0016616">
    <property type="term" value="F:oxidoreductase activity, acting on the CH-OH group of donors, NAD or NADP as acceptor"/>
    <property type="evidence" value="ECO:0007669"/>
    <property type="project" value="InterPro"/>
</dbReference>
<dbReference type="InterPro" id="IPR006108">
    <property type="entry name" value="3HC_DH_C"/>
</dbReference>
<dbReference type="EMBL" id="SKFH01000008">
    <property type="protein sequence ID" value="TCZ73081.1"/>
    <property type="molecule type" value="Genomic_DNA"/>
</dbReference>
<proteinExistence type="predicted"/>
<evidence type="ECO:0000259" key="1">
    <source>
        <dbReference type="Pfam" id="PF00725"/>
    </source>
</evidence>
<protein>
    <submittedName>
        <fullName evidence="2">3-hydroxyacyl-CoA dehydrogenase</fullName>
    </submittedName>
</protein>
<name>A0A4R4E4Y9_9BACT</name>
<reference evidence="2 3" key="1">
    <citation type="submission" date="2019-03" db="EMBL/GenBank/DDBJ databases">
        <authorList>
            <person name="Kim M.K.M."/>
        </authorList>
    </citation>
    <scope>NUCLEOTIDE SEQUENCE [LARGE SCALE GENOMIC DNA]</scope>
    <source>
        <strain evidence="2 3">17J68-15</strain>
    </source>
</reference>
<dbReference type="Gene3D" id="1.10.1040.10">
    <property type="entry name" value="N-(1-d-carboxylethyl)-l-norvaline Dehydrogenase, domain 2"/>
    <property type="match status" value="1"/>
</dbReference>
<accession>A0A4R4E4Y9</accession>
<gene>
    <name evidence="2" type="ORF">E0486_06930</name>
</gene>
<evidence type="ECO:0000313" key="2">
    <source>
        <dbReference type="EMBL" id="TCZ73081.1"/>
    </source>
</evidence>
<dbReference type="OrthoDB" id="2986269at2"/>
<dbReference type="GO" id="GO:0006631">
    <property type="term" value="P:fatty acid metabolic process"/>
    <property type="evidence" value="ECO:0007669"/>
    <property type="project" value="InterPro"/>
</dbReference>
<dbReference type="InterPro" id="IPR013328">
    <property type="entry name" value="6PGD_dom2"/>
</dbReference>
<dbReference type="RefSeq" id="WP_131851426.1">
    <property type="nucleotide sequence ID" value="NZ_SKFH01000008.1"/>
</dbReference>
<dbReference type="SUPFAM" id="SSF48179">
    <property type="entry name" value="6-phosphogluconate dehydrogenase C-terminal domain-like"/>
    <property type="match status" value="1"/>
</dbReference>
<organism evidence="2 3">
    <name type="scientific">Flaviaesturariibacter aridisoli</name>
    <dbReference type="NCBI Taxonomy" id="2545761"/>
    <lineage>
        <taxon>Bacteria</taxon>
        <taxon>Pseudomonadati</taxon>
        <taxon>Bacteroidota</taxon>
        <taxon>Chitinophagia</taxon>
        <taxon>Chitinophagales</taxon>
        <taxon>Chitinophagaceae</taxon>
        <taxon>Flaviaestuariibacter</taxon>
    </lineage>
</organism>
<sequence length="200" mass="21059">MQILLLGAAGRPAGWPSDTDGIQWIQTPEEAPAGALLVDLLFDGSPLRVSQLRAHPGPVWVNDVPGATAGSDAFVRINGWNGFGAAPLLEAAAPEALRAGAEEAAALLGKKIEWLPDVPGFVSPRVIAGIINEAYHALSEGVSSKEAINTAMKLGTNYPHGPFEWASIIGLKNVAQLLEALAKGNERYAPNELLLKEATR</sequence>